<dbReference type="Proteomes" id="UP000193920">
    <property type="component" value="Unassembled WGS sequence"/>
</dbReference>
<keyword evidence="2" id="KW-1133">Transmembrane helix</keyword>
<sequence length="550" mass="62881">MIYFKTYYLVDLQSVGIRGLNGAMNLSKNDYIHLFSTIKTPGIPTAVLSTLNTANVIGHDNKESVRSVDDQIISFLGFLIGQNELNCKYVIISLSKCYNKIIKFWKKERNISIQRQTSFFSDTIQDENEDYEKLSKDDEIIVSIVNALKNYGVVGIDKKFFTKAKVAIRFFVKESLKRKGYDSYLIFFILIFIMILKLFILILKILKKRPDHFLKQTTTYQNRFNYPNGFLNNYPNDLLNSSFLMSNSLSNFSNSLDLMSYSPNDLVGTDISPSSPPLPSMSELNIPPSPTSPLPMSGSSILPTPPFSPPPISESTDLMSNSLNKFSGSPDFISNLLINSSSSNNSYLLCNSSDDLISSNNSSNGFMSSSNLKMTNSLSMYSNSTNLTTHPLNNSSSSIDLMSSSLNGYSSFTDLMPSSIKELPTTQNNRYYSNFLFNYSEKNFILNCLCEDDNNTNNSHQRRRRPYKRIALYRKKGFKPISMKLKRLNINKNMKQFIDFYYLNNYYSKHRKHIIYDLMVKEFGRRKILIIVIVIVIIDNFIKPTIYIGY</sequence>
<evidence type="ECO:0000313" key="4">
    <source>
        <dbReference type="EMBL" id="ORY26929.1"/>
    </source>
</evidence>
<dbReference type="EMBL" id="MCOG01000197">
    <property type="protein sequence ID" value="ORY26929.1"/>
    <property type="molecule type" value="Genomic_DNA"/>
</dbReference>
<evidence type="ECO:0000256" key="2">
    <source>
        <dbReference type="SAM" id="Phobius"/>
    </source>
</evidence>
<name>A0A1Y2AWJ2_9FUNG</name>
<proteinExistence type="predicted"/>
<comment type="caution">
    <text evidence="4">The sequence shown here is derived from an EMBL/GenBank/DDBJ whole genome shotgun (WGS) entry which is preliminary data.</text>
</comment>
<keyword evidence="5" id="KW-1185">Reference proteome</keyword>
<dbReference type="AlphaFoldDB" id="A0A1Y2AWJ2"/>
<dbReference type="InterPro" id="IPR041494">
    <property type="entry name" value="PIN7"/>
</dbReference>
<feature type="region of interest" description="Disordered" evidence="1">
    <location>
        <begin position="272"/>
        <end position="297"/>
    </location>
</feature>
<gene>
    <name evidence="4" type="ORF">LY90DRAFT_674473</name>
</gene>
<keyword evidence="2" id="KW-0812">Transmembrane</keyword>
<dbReference type="Pfam" id="PF18475">
    <property type="entry name" value="PIN7"/>
    <property type="match status" value="1"/>
</dbReference>
<keyword evidence="2" id="KW-0472">Membrane</keyword>
<reference evidence="4 5" key="1">
    <citation type="submission" date="2016-08" db="EMBL/GenBank/DDBJ databases">
        <title>A Parts List for Fungal Cellulosomes Revealed by Comparative Genomics.</title>
        <authorList>
            <consortium name="DOE Joint Genome Institute"/>
            <person name="Haitjema C.H."/>
            <person name="Gilmore S.P."/>
            <person name="Henske J.K."/>
            <person name="Solomon K.V."/>
            <person name="De Groot R."/>
            <person name="Kuo A."/>
            <person name="Mondo S.J."/>
            <person name="Salamov A.A."/>
            <person name="Labutti K."/>
            <person name="Zhao Z."/>
            <person name="Chiniquy J."/>
            <person name="Barry K."/>
            <person name="Brewer H.M."/>
            <person name="Purvine S.O."/>
            <person name="Wright A.T."/>
            <person name="Boxma B."/>
            <person name="Van Alen T."/>
            <person name="Hackstein J.H."/>
            <person name="Baker S.E."/>
            <person name="Grigoriev I.V."/>
            <person name="O'Malley M.A."/>
        </authorList>
    </citation>
    <scope>NUCLEOTIDE SEQUENCE [LARGE SCALE GENOMIC DNA]</scope>
    <source>
        <strain evidence="4 5">G1</strain>
    </source>
</reference>
<evidence type="ECO:0000259" key="3">
    <source>
        <dbReference type="Pfam" id="PF18475"/>
    </source>
</evidence>
<protein>
    <recommendedName>
        <fullName evidence="3">PIN-like domain-containing protein</fullName>
    </recommendedName>
</protein>
<feature type="transmembrane region" description="Helical" evidence="2">
    <location>
        <begin position="528"/>
        <end position="548"/>
    </location>
</feature>
<evidence type="ECO:0000313" key="5">
    <source>
        <dbReference type="Proteomes" id="UP000193920"/>
    </source>
</evidence>
<organism evidence="4 5">
    <name type="scientific">Neocallimastix californiae</name>
    <dbReference type="NCBI Taxonomy" id="1754190"/>
    <lineage>
        <taxon>Eukaryota</taxon>
        <taxon>Fungi</taxon>
        <taxon>Fungi incertae sedis</taxon>
        <taxon>Chytridiomycota</taxon>
        <taxon>Chytridiomycota incertae sedis</taxon>
        <taxon>Neocallimastigomycetes</taxon>
        <taxon>Neocallimastigales</taxon>
        <taxon>Neocallimastigaceae</taxon>
        <taxon>Neocallimastix</taxon>
    </lineage>
</organism>
<accession>A0A1Y2AWJ2</accession>
<evidence type="ECO:0000256" key="1">
    <source>
        <dbReference type="SAM" id="MobiDB-lite"/>
    </source>
</evidence>
<feature type="domain" description="PIN-like" evidence="3">
    <location>
        <begin position="9"/>
        <end position="107"/>
    </location>
</feature>
<feature type="transmembrane region" description="Helical" evidence="2">
    <location>
        <begin position="184"/>
        <end position="206"/>
    </location>
</feature>